<evidence type="ECO:0000256" key="8">
    <source>
        <dbReference type="ARBA" id="ARBA00023136"/>
    </source>
</evidence>
<dbReference type="InterPro" id="IPR047817">
    <property type="entry name" value="ABC2_TM_bact-type"/>
</dbReference>
<dbReference type="PANTHER" id="PTHR30413">
    <property type="entry name" value="INNER MEMBRANE TRANSPORT PERMEASE"/>
    <property type="match status" value="1"/>
</dbReference>
<feature type="transmembrane region" description="Helical" evidence="9">
    <location>
        <begin position="47"/>
        <end position="71"/>
    </location>
</feature>
<keyword evidence="6 9" id="KW-0812">Transmembrane</keyword>
<keyword evidence="4 9" id="KW-1003">Cell membrane</keyword>
<comment type="subcellular location">
    <subcellularLocation>
        <location evidence="1">Cell inner membrane</location>
        <topology evidence="1">Multi-pass membrane protein</topology>
    </subcellularLocation>
    <subcellularLocation>
        <location evidence="9">Cell membrane</location>
        <topology evidence="9">Multi-pass membrane protein</topology>
    </subcellularLocation>
</comment>
<evidence type="ECO:0000256" key="7">
    <source>
        <dbReference type="ARBA" id="ARBA00022989"/>
    </source>
</evidence>
<feature type="transmembrane region" description="Helical" evidence="9">
    <location>
        <begin position="256"/>
        <end position="278"/>
    </location>
</feature>
<sequence>MTQAVAVGDDELVVPGYSKGLLDVFRQRYLLSLIVKKELRIRYHGSVLGMAWSYIKPAVQFVVYFLAMGVFLSLNKTLPGYPIYLFSGMVVITYFSEVMGNATRTLIWNAALIKKIFLPREMFPVASVYVAIVHFVPQLVVLLVGSLFYDWRPTLLGTAAILAGFVIVTFAALGLGLIFGCLNVFFRDSENLVDLILMIATWVSPVLYPADKVKDVVPEWMWHIYQANPVTVAVELFHYGFWSAATGKSVPGIGSIPMLTLIGLVGSLIVLGLGQLAFKRTEGKFAQEL</sequence>
<dbReference type="PROSITE" id="PS51012">
    <property type="entry name" value="ABC_TM2"/>
    <property type="match status" value="1"/>
</dbReference>
<evidence type="ECO:0000256" key="2">
    <source>
        <dbReference type="ARBA" id="ARBA00007783"/>
    </source>
</evidence>
<dbReference type="PANTHER" id="PTHR30413:SF8">
    <property type="entry name" value="TRANSPORT PERMEASE PROTEIN"/>
    <property type="match status" value="1"/>
</dbReference>
<proteinExistence type="inferred from homology"/>
<dbReference type="Proteomes" id="UP000002941">
    <property type="component" value="Unassembled WGS sequence"/>
</dbReference>
<feature type="transmembrane region" description="Helical" evidence="9">
    <location>
        <begin position="123"/>
        <end position="149"/>
    </location>
</feature>
<dbReference type="RefSeq" id="WP_008732446.1">
    <property type="nucleotide sequence ID" value="NZ_AKFT01000163.1"/>
</dbReference>
<keyword evidence="5" id="KW-0997">Cell inner membrane</keyword>
<evidence type="ECO:0000256" key="9">
    <source>
        <dbReference type="RuleBase" id="RU361157"/>
    </source>
</evidence>
<name>J0N2S8_9ACTO</name>
<organism evidence="11 12">
    <name type="scientific">Actinomyces massiliensis F0489</name>
    <dbReference type="NCBI Taxonomy" id="1125718"/>
    <lineage>
        <taxon>Bacteria</taxon>
        <taxon>Bacillati</taxon>
        <taxon>Actinomycetota</taxon>
        <taxon>Actinomycetes</taxon>
        <taxon>Actinomycetales</taxon>
        <taxon>Actinomycetaceae</taxon>
        <taxon>Actinomyces</taxon>
    </lineage>
</organism>
<evidence type="ECO:0000256" key="5">
    <source>
        <dbReference type="ARBA" id="ARBA00022519"/>
    </source>
</evidence>
<keyword evidence="3 9" id="KW-0813">Transport</keyword>
<dbReference type="GO" id="GO:0005886">
    <property type="term" value="C:plasma membrane"/>
    <property type="evidence" value="ECO:0007669"/>
    <property type="project" value="UniProtKB-SubCell"/>
</dbReference>
<feature type="transmembrane region" description="Helical" evidence="9">
    <location>
        <begin position="155"/>
        <end position="185"/>
    </location>
</feature>
<feature type="domain" description="ABC transmembrane type-2" evidence="10">
    <location>
        <begin position="48"/>
        <end position="281"/>
    </location>
</feature>
<dbReference type="GO" id="GO:0140359">
    <property type="term" value="F:ABC-type transporter activity"/>
    <property type="evidence" value="ECO:0007669"/>
    <property type="project" value="InterPro"/>
</dbReference>
<evidence type="ECO:0000256" key="3">
    <source>
        <dbReference type="ARBA" id="ARBA00022448"/>
    </source>
</evidence>
<evidence type="ECO:0000313" key="11">
    <source>
        <dbReference type="EMBL" id="EJF41099.1"/>
    </source>
</evidence>
<dbReference type="Pfam" id="PF01061">
    <property type="entry name" value="ABC2_membrane"/>
    <property type="match status" value="1"/>
</dbReference>
<evidence type="ECO:0000256" key="1">
    <source>
        <dbReference type="ARBA" id="ARBA00004429"/>
    </source>
</evidence>
<evidence type="ECO:0000256" key="6">
    <source>
        <dbReference type="ARBA" id="ARBA00022692"/>
    </source>
</evidence>
<dbReference type="EMBL" id="AKFT01000163">
    <property type="protein sequence ID" value="EJF41099.1"/>
    <property type="molecule type" value="Genomic_DNA"/>
</dbReference>
<dbReference type="InterPro" id="IPR013525">
    <property type="entry name" value="ABC2_TM"/>
</dbReference>
<evidence type="ECO:0000259" key="10">
    <source>
        <dbReference type="PROSITE" id="PS51012"/>
    </source>
</evidence>
<dbReference type="GO" id="GO:0015920">
    <property type="term" value="P:lipopolysaccharide transport"/>
    <property type="evidence" value="ECO:0007669"/>
    <property type="project" value="TreeGrafter"/>
</dbReference>
<comment type="similarity">
    <text evidence="2 9">Belongs to the ABC-2 integral membrane protein family.</text>
</comment>
<feature type="transmembrane region" description="Helical" evidence="9">
    <location>
        <begin position="83"/>
        <end position="102"/>
    </location>
</feature>
<gene>
    <name evidence="11" type="ORF">HMPREF1318_0559</name>
</gene>
<reference evidence="11 12" key="1">
    <citation type="submission" date="2012-05" db="EMBL/GenBank/DDBJ databases">
        <authorList>
            <person name="Harkins D.M."/>
            <person name="Madupu R."/>
            <person name="Durkin A.S."/>
            <person name="Torralba M."/>
            <person name="Methe B."/>
            <person name="Sutton G.G."/>
            <person name="Nelson K.E."/>
        </authorList>
    </citation>
    <scope>NUCLEOTIDE SEQUENCE [LARGE SCALE GENOMIC DNA]</scope>
    <source>
        <strain evidence="11 12">F0489</strain>
    </source>
</reference>
<protein>
    <recommendedName>
        <fullName evidence="9">Transport permease protein</fullName>
    </recommendedName>
</protein>
<keyword evidence="12" id="KW-1185">Reference proteome</keyword>
<keyword evidence="7 9" id="KW-1133">Transmembrane helix</keyword>
<keyword evidence="8 9" id="KW-0472">Membrane</keyword>
<feature type="transmembrane region" description="Helical" evidence="9">
    <location>
        <begin position="192"/>
        <end position="210"/>
    </location>
</feature>
<evidence type="ECO:0000313" key="12">
    <source>
        <dbReference type="Proteomes" id="UP000002941"/>
    </source>
</evidence>
<evidence type="ECO:0000256" key="4">
    <source>
        <dbReference type="ARBA" id="ARBA00022475"/>
    </source>
</evidence>
<comment type="caution">
    <text evidence="11">The sequence shown here is derived from an EMBL/GenBank/DDBJ whole genome shotgun (WGS) entry which is preliminary data.</text>
</comment>
<accession>J0N2S8</accession>
<dbReference type="AlphaFoldDB" id="J0N2S8"/>
<dbReference type="PATRIC" id="fig|1125718.3.peg.2009"/>
<dbReference type="OrthoDB" id="9789409at2"/>
<dbReference type="eggNOG" id="COG1682">
    <property type="taxonomic scope" value="Bacteria"/>
</dbReference>